<keyword evidence="2" id="KW-0812">Transmembrane</keyword>
<feature type="transmembrane region" description="Helical" evidence="2">
    <location>
        <begin position="114"/>
        <end position="135"/>
    </location>
</feature>
<dbReference type="EMBL" id="JAGSOH010000001">
    <property type="protein sequence ID" value="MBR7824794.1"/>
    <property type="molecule type" value="Genomic_DNA"/>
</dbReference>
<feature type="compositionally biased region" description="Basic and acidic residues" evidence="1">
    <location>
        <begin position="88"/>
        <end position="98"/>
    </location>
</feature>
<comment type="caution">
    <text evidence="3">The sequence shown here is derived from an EMBL/GenBank/DDBJ whole genome shotgun (WGS) entry which is preliminary data.</text>
</comment>
<dbReference type="Proteomes" id="UP000676325">
    <property type="component" value="Unassembled WGS sequence"/>
</dbReference>
<keyword evidence="2" id="KW-1133">Transmembrane helix</keyword>
<name>A0A941EBF2_9ACTN</name>
<dbReference type="AlphaFoldDB" id="A0A941EBF2"/>
<dbReference type="RefSeq" id="WP_212515941.1">
    <property type="nucleotide sequence ID" value="NZ_JAGSOH010000001.1"/>
</dbReference>
<evidence type="ECO:0000313" key="3">
    <source>
        <dbReference type="EMBL" id="MBR7824794.1"/>
    </source>
</evidence>
<evidence type="ECO:0000313" key="4">
    <source>
        <dbReference type="Proteomes" id="UP000676325"/>
    </source>
</evidence>
<keyword evidence="4" id="KW-1185">Reference proteome</keyword>
<protein>
    <recommendedName>
        <fullName evidence="5">Zinc-finger domain-containing protein</fullName>
    </recommendedName>
</protein>
<organism evidence="3 4">
    <name type="scientific">Actinospica acidithermotolerans</name>
    <dbReference type="NCBI Taxonomy" id="2828514"/>
    <lineage>
        <taxon>Bacteria</taxon>
        <taxon>Bacillati</taxon>
        <taxon>Actinomycetota</taxon>
        <taxon>Actinomycetes</taxon>
        <taxon>Catenulisporales</taxon>
        <taxon>Actinospicaceae</taxon>
        <taxon>Actinospica</taxon>
    </lineage>
</organism>
<sequence>MTEPQEPRGAAAAHLTPEELSECAFSPETAPAGLLEHAQGCPECAAELSGLRVLLSELAALPEPEVPESVVIRMDAAVQRAWQEADAEQERDKQRDRVGTASAARPGRWSWRKLAVPLASLSLIAIAGIGIGVAVSHSGSNASSTGSASSGVSVQNAPRSNQDLTDPALVAWVHSSLAGGQPKSSPMVAEGNCAQASAPKRSGYTVLTTAHRVFENQAATLVVYQNAQEPASSTVYAVVYAGSCPSSASVVLAQGSVSR</sequence>
<gene>
    <name evidence="3" type="ORF">KDK95_00620</name>
</gene>
<keyword evidence="2" id="KW-0472">Membrane</keyword>
<accession>A0A941EBF2</accession>
<evidence type="ECO:0000256" key="2">
    <source>
        <dbReference type="SAM" id="Phobius"/>
    </source>
</evidence>
<reference evidence="3" key="1">
    <citation type="submission" date="2021-04" db="EMBL/GenBank/DDBJ databases">
        <title>Genome based classification of Actinospica acidithermotolerans sp. nov., an actinobacterium isolated from an Indonesian hot spring.</title>
        <authorList>
            <person name="Kusuma A.B."/>
            <person name="Putra K.E."/>
            <person name="Nafisah S."/>
            <person name="Loh J."/>
            <person name="Nouioui I."/>
            <person name="Goodfellow M."/>
        </authorList>
    </citation>
    <scope>NUCLEOTIDE SEQUENCE</scope>
    <source>
        <strain evidence="3">MGRD01-02</strain>
    </source>
</reference>
<proteinExistence type="predicted"/>
<evidence type="ECO:0000256" key="1">
    <source>
        <dbReference type="SAM" id="MobiDB-lite"/>
    </source>
</evidence>
<feature type="region of interest" description="Disordered" evidence="1">
    <location>
        <begin position="140"/>
        <end position="160"/>
    </location>
</feature>
<feature type="region of interest" description="Disordered" evidence="1">
    <location>
        <begin position="84"/>
        <end position="104"/>
    </location>
</feature>
<evidence type="ECO:0008006" key="5">
    <source>
        <dbReference type="Google" id="ProtNLM"/>
    </source>
</evidence>
<feature type="compositionally biased region" description="Low complexity" evidence="1">
    <location>
        <begin position="140"/>
        <end position="154"/>
    </location>
</feature>